<reference evidence="2 3" key="1">
    <citation type="submission" date="2011-07" db="EMBL/GenBank/DDBJ databases">
        <authorList>
            <person name="Coyne R."/>
            <person name="Brami D."/>
            <person name="Johnson J."/>
            <person name="Hostetler J."/>
            <person name="Hannick L."/>
            <person name="Clark T."/>
            <person name="Cassidy-Hanley D."/>
            <person name="Inman J."/>
        </authorList>
    </citation>
    <scope>NUCLEOTIDE SEQUENCE [LARGE SCALE GENOMIC DNA]</scope>
    <source>
        <strain evidence="2 3">G5</strain>
    </source>
</reference>
<dbReference type="GeneID" id="14903311"/>
<feature type="transmembrane region" description="Helical" evidence="1">
    <location>
        <begin position="81"/>
        <end position="98"/>
    </location>
</feature>
<dbReference type="RefSeq" id="XP_004024127.1">
    <property type="nucleotide sequence ID" value="XM_004024078.1"/>
</dbReference>
<accession>G0R5I3</accession>
<gene>
    <name evidence="2" type="ORF">IMG5_199220</name>
</gene>
<protein>
    <submittedName>
        <fullName evidence="2">Nucleotide-sugar transporter, putative</fullName>
    </submittedName>
</protein>
<evidence type="ECO:0000256" key="1">
    <source>
        <dbReference type="SAM" id="Phobius"/>
    </source>
</evidence>
<feature type="transmembrane region" description="Helical" evidence="1">
    <location>
        <begin position="20"/>
        <end position="39"/>
    </location>
</feature>
<dbReference type="Proteomes" id="UP000008983">
    <property type="component" value="Unassembled WGS sequence"/>
</dbReference>
<keyword evidence="1" id="KW-0812">Transmembrane</keyword>
<dbReference type="EMBL" id="GL984378">
    <property type="protein sequence ID" value="EGR27243.1"/>
    <property type="molecule type" value="Genomic_DNA"/>
</dbReference>
<sequence length="267" mass="30150">MEQPQLYIDQIYHSQNLKIIIFAGIIATACLNVTGISITKNASALTRTVADVLRTICVWIIGIILSITLGQSNQDFLWENLQVVYVSGQFFAFLIICLEQQLDYNKSSKNILGNSQTASLDSVLFEFSSINHTNPLTDIFLPSDQIQKRCLLNGVKKSFGAKSSNYILSTKPSQIATKTNIVSANPFQPSQIVFQNSHQTYYSFFLKLISALQKVLQNFNDYNILKPQNITYLFLYQGKKISFDINSKLFSINNQELSLNKSSNFLQ</sequence>
<keyword evidence="1" id="KW-0472">Membrane</keyword>
<organism evidence="2 3">
    <name type="scientific">Ichthyophthirius multifiliis</name>
    <name type="common">White spot disease agent</name>
    <name type="synonym">Ich</name>
    <dbReference type="NCBI Taxonomy" id="5932"/>
    <lineage>
        <taxon>Eukaryota</taxon>
        <taxon>Sar</taxon>
        <taxon>Alveolata</taxon>
        <taxon>Ciliophora</taxon>
        <taxon>Intramacronucleata</taxon>
        <taxon>Oligohymenophorea</taxon>
        <taxon>Hymenostomatida</taxon>
        <taxon>Ophryoglenina</taxon>
        <taxon>Ichthyophthirius</taxon>
    </lineage>
</organism>
<proteinExistence type="predicted"/>
<dbReference type="OrthoDB" id="29773at2759"/>
<dbReference type="STRING" id="857967.G0R5I3"/>
<feature type="transmembrane region" description="Helical" evidence="1">
    <location>
        <begin position="51"/>
        <end position="69"/>
    </location>
</feature>
<dbReference type="AlphaFoldDB" id="G0R5I3"/>
<keyword evidence="1" id="KW-1133">Transmembrane helix</keyword>
<evidence type="ECO:0000313" key="3">
    <source>
        <dbReference type="Proteomes" id="UP000008983"/>
    </source>
</evidence>
<keyword evidence="3" id="KW-1185">Reference proteome</keyword>
<dbReference type="InParanoid" id="G0R5I3"/>
<evidence type="ECO:0000313" key="2">
    <source>
        <dbReference type="EMBL" id="EGR27243.1"/>
    </source>
</evidence>
<name>G0R5I3_ICHMU</name>